<accession>T1JPI4</accession>
<dbReference type="PhylomeDB" id="T1JPI4"/>
<dbReference type="PRINTS" id="PR00368">
    <property type="entry name" value="FADPNR"/>
</dbReference>
<evidence type="ECO:0000313" key="9">
    <source>
        <dbReference type="EnsemblMetazoa" id="SMAR015761-PA"/>
    </source>
</evidence>
<dbReference type="InterPro" id="IPR036188">
    <property type="entry name" value="FAD/NAD-bd_sf"/>
</dbReference>
<evidence type="ECO:0000259" key="8">
    <source>
        <dbReference type="Pfam" id="PF18267"/>
    </source>
</evidence>
<dbReference type="InterPro" id="IPR016156">
    <property type="entry name" value="FAD/NAD-linked_Rdtase_dimer_sf"/>
</dbReference>
<dbReference type="GO" id="GO:0016491">
    <property type="term" value="F:oxidoreductase activity"/>
    <property type="evidence" value="ECO:0007669"/>
    <property type="project" value="UniProtKB-KW"/>
</dbReference>
<keyword evidence="5" id="KW-0274">FAD</keyword>
<dbReference type="EMBL" id="JH430315">
    <property type="status" value="NOT_ANNOTATED_CDS"/>
    <property type="molecule type" value="Genomic_DNA"/>
</dbReference>
<dbReference type="Gene3D" id="3.30.390.30">
    <property type="match status" value="1"/>
</dbReference>
<feature type="domain" description="FAD/NAD(P)-binding" evidence="7">
    <location>
        <begin position="10"/>
        <end position="190"/>
    </location>
</feature>
<evidence type="ECO:0000256" key="6">
    <source>
        <dbReference type="ARBA" id="ARBA00023002"/>
    </source>
</evidence>
<dbReference type="Pfam" id="PF07992">
    <property type="entry name" value="Pyr_redox_2"/>
    <property type="match status" value="2"/>
</dbReference>
<reference evidence="9" key="2">
    <citation type="submission" date="2015-02" db="UniProtKB">
        <authorList>
            <consortium name="EnsemblMetazoa"/>
        </authorList>
    </citation>
    <scope>IDENTIFICATION</scope>
</reference>
<dbReference type="Gene3D" id="3.50.50.60">
    <property type="entry name" value="FAD/NAD(P)-binding domain"/>
    <property type="match status" value="3"/>
</dbReference>
<organism evidence="9 10">
    <name type="scientific">Strigamia maritima</name>
    <name type="common">European centipede</name>
    <name type="synonym">Geophilus maritimus</name>
    <dbReference type="NCBI Taxonomy" id="126957"/>
    <lineage>
        <taxon>Eukaryota</taxon>
        <taxon>Metazoa</taxon>
        <taxon>Ecdysozoa</taxon>
        <taxon>Arthropoda</taxon>
        <taxon>Myriapoda</taxon>
        <taxon>Chilopoda</taxon>
        <taxon>Pleurostigmophora</taxon>
        <taxon>Geophilomorpha</taxon>
        <taxon>Linotaeniidae</taxon>
        <taxon>Strigamia</taxon>
    </lineage>
</organism>
<evidence type="ECO:0000256" key="2">
    <source>
        <dbReference type="ARBA" id="ARBA00008147"/>
    </source>
</evidence>
<dbReference type="InterPro" id="IPR050260">
    <property type="entry name" value="FAD-bd_OxRdtase"/>
</dbReference>
<dbReference type="InterPro" id="IPR023753">
    <property type="entry name" value="FAD/NAD-binding_dom"/>
</dbReference>
<dbReference type="PANTHER" id="PTHR43429:SF2">
    <property type="entry name" value="PYRIDINE NUCLEOTIDE-DISULFIDE OXIDOREDUCTASE DOMAIN-CONTAINING PROTEIN 1"/>
    <property type="match status" value="1"/>
</dbReference>
<evidence type="ECO:0000256" key="4">
    <source>
        <dbReference type="ARBA" id="ARBA00022630"/>
    </source>
</evidence>
<evidence type="ECO:0000256" key="1">
    <source>
        <dbReference type="ARBA" id="ARBA00001974"/>
    </source>
</evidence>
<dbReference type="OMA" id="MCENLIL"/>
<keyword evidence="10" id="KW-1185">Reference proteome</keyword>
<dbReference type="Proteomes" id="UP000014500">
    <property type="component" value="Unassembled WGS sequence"/>
</dbReference>
<sequence length="487" mass="54200">MPDERVSATYVVVGGGIAGVSCAECLSYLASDEPVLLISASPLIKTVSRIQQVTQLLEELDVEEKPMETLMQNHKNLSVISDKIVKLNSKERTLLTASGAIIEYEKLCIATGGKPKIISELNEFVIGIRDTETTQTLQKKLSAAKRVVVVGNGGIATELVYEIENCRVIWVIKDKSISATFFDPGAAEFFLPNLSTEKAEENNIAKRMKYTIAGFKSKVDASLHGSALGPDWATGLKMSGDSKTTTRNVEVQYSCEVETVLSYDEFKTEGLKETIFDSEDAKWPVYVRLTNGKIFGCDFIVSATGVTPDCDVFLKDNEFAVSEDGALKVDSKMETSIKNIFAAGDVCNCSWELPHHWFQMRLWTQARQMGCYVAKCLIASVENTDVSLDFCFEMFTHVTKFFGFKVVLLGLFNGQKLGTDYDIILRMTKGKEYIKLVMQNGRIQGAILIGETDLEETFENLILNQMDLSRYGENLLDPNIDIEDYFD</sequence>
<keyword evidence="4" id="KW-0285">Flavoprotein</keyword>
<name>T1JPI4_STRMM</name>
<comment type="similarity">
    <text evidence="2">Belongs to the class-I pyridine nucleotide-disulfide oxidoreductase family. PYROXD1 subfamily.</text>
</comment>
<dbReference type="InterPro" id="IPR041575">
    <property type="entry name" value="Rubredoxin_C"/>
</dbReference>
<evidence type="ECO:0000259" key="7">
    <source>
        <dbReference type="Pfam" id="PF07992"/>
    </source>
</evidence>
<dbReference type="eggNOG" id="KOG2755">
    <property type="taxonomic scope" value="Eukaryota"/>
</dbReference>
<evidence type="ECO:0000256" key="5">
    <source>
        <dbReference type="ARBA" id="ARBA00022827"/>
    </source>
</evidence>
<dbReference type="SUPFAM" id="SSF51905">
    <property type="entry name" value="FAD/NAD(P)-binding domain"/>
    <property type="match status" value="2"/>
</dbReference>
<comment type="cofactor">
    <cofactor evidence="1">
        <name>FAD</name>
        <dbReference type="ChEBI" id="CHEBI:57692"/>
    </cofactor>
</comment>
<dbReference type="HOGENOM" id="CLU_026335_0_0_1"/>
<evidence type="ECO:0000313" key="10">
    <source>
        <dbReference type="Proteomes" id="UP000014500"/>
    </source>
</evidence>
<dbReference type="AlphaFoldDB" id="T1JPI4"/>
<feature type="domain" description="NADH-rubredoxin oxidoreductase C-terminal" evidence="8">
    <location>
        <begin position="400"/>
        <end position="465"/>
    </location>
</feature>
<keyword evidence="6" id="KW-0560">Oxidoreductase</keyword>
<protein>
    <recommendedName>
        <fullName evidence="3">Pyridine nucleotide-disulfide oxidoreductase domain-containing protein 1</fullName>
    </recommendedName>
</protein>
<dbReference type="EnsemblMetazoa" id="SMAR015761-RA">
    <property type="protein sequence ID" value="SMAR015761-PA"/>
    <property type="gene ID" value="SMAR015761"/>
</dbReference>
<evidence type="ECO:0000256" key="3">
    <source>
        <dbReference type="ARBA" id="ARBA00018240"/>
    </source>
</evidence>
<dbReference type="Pfam" id="PF18267">
    <property type="entry name" value="Rubredoxin_C"/>
    <property type="match status" value="1"/>
</dbReference>
<proteinExistence type="inferred from homology"/>
<dbReference type="PROSITE" id="PS51257">
    <property type="entry name" value="PROKAR_LIPOPROTEIN"/>
    <property type="match status" value="1"/>
</dbReference>
<feature type="domain" description="FAD/NAD(P)-binding" evidence="7">
    <location>
        <begin position="282"/>
        <end position="370"/>
    </location>
</feature>
<dbReference type="PANTHER" id="PTHR43429">
    <property type="entry name" value="PYRIDINE NUCLEOTIDE-DISULFIDE OXIDOREDUCTASE DOMAIN-CONTAINING"/>
    <property type="match status" value="1"/>
</dbReference>
<dbReference type="STRING" id="126957.T1JPI4"/>
<reference evidence="10" key="1">
    <citation type="submission" date="2011-05" db="EMBL/GenBank/DDBJ databases">
        <authorList>
            <person name="Richards S.R."/>
            <person name="Qu J."/>
            <person name="Jiang H."/>
            <person name="Jhangiani S.N."/>
            <person name="Agravi P."/>
            <person name="Goodspeed R."/>
            <person name="Gross S."/>
            <person name="Mandapat C."/>
            <person name="Jackson L."/>
            <person name="Mathew T."/>
            <person name="Pu L."/>
            <person name="Thornton R."/>
            <person name="Saada N."/>
            <person name="Wilczek-Boney K.B."/>
            <person name="Lee S."/>
            <person name="Kovar C."/>
            <person name="Wu Y."/>
            <person name="Scherer S.E."/>
            <person name="Worley K.C."/>
            <person name="Muzny D.M."/>
            <person name="Gibbs R."/>
        </authorList>
    </citation>
    <scope>NUCLEOTIDE SEQUENCE</scope>
    <source>
        <strain evidence="10">Brora</strain>
    </source>
</reference>